<evidence type="ECO:0000313" key="14">
    <source>
        <dbReference type="Proteomes" id="UP000002384"/>
    </source>
</evidence>
<dbReference type="KEGG" id="cyc:PCC7424_0341"/>
<organism evidence="13 14">
    <name type="scientific">Gloeothece citriformis (strain PCC 7424)</name>
    <name type="common">Cyanothece sp. (strain PCC 7424)</name>
    <dbReference type="NCBI Taxonomy" id="65393"/>
    <lineage>
        <taxon>Bacteria</taxon>
        <taxon>Bacillati</taxon>
        <taxon>Cyanobacteriota</taxon>
        <taxon>Cyanophyceae</taxon>
        <taxon>Oscillatoriophycideae</taxon>
        <taxon>Chroococcales</taxon>
        <taxon>Aphanothecaceae</taxon>
        <taxon>Gloeothece</taxon>
        <taxon>Gloeothece citriformis</taxon>
    </lineage>
</organism>
<feature type="domain" description="Protein kinase" evidence="12">
    <location>
        <begin position="46"/>
        <end position="325"/>
    </location>
</feature>
<accession>B7KBY6</accession>
<dbReference type="GO" id="GO:0005524">
    <property type="term" value="F:ATP binding"/>
    <property type="evidence" value="ECO:0007669"/>
    <property type="project" value="UniProtKB-UniRule"/>
</dbReference>
<dbReference type="CDD" id="cd14014">
    <property type="entry name" value="STKc_PknB_like"/>
    <property type="match status" value="1"/>
</dbReference>
<name>B7KBY6_GLOC7</name>
<keyword evidence="5 13" id="KW-0418">Kinase</keyword>
<keyword evidence="3" id="KW-0808">Transferase</keyword>
<feature type="binding site" evidence="9">
    <location>
        <position position="77"/>
    </location>
    <ligand>
        <name>ATP</name>
        <dbReference type="ChEBI" id="CHEBI:30616"/>
    </ligand>
</feature>
<dbReference type="PANTHER" id="PTHR24363:SF0">
    <property type="entry name" value="SERINE_THREONINE KINASE LIKE DOMAIN CONTAINING 1"/>
    <property type="match status" value="1"/>
</dbReference>
<dbReference type="AlphaFoldDB" id="B7KBY6"/>
<dbReference type="EMBL" id="CP001291">
    <property type="protein sequence ID" value="ACK68809.1"/>
    <property type="molecule type" value="Genomic_DNA"/>
</dbReference>
<gene>
    <name evidence="13" type="ordered locus">PCC7424_0341</name>
</gene>
<dbReference type="InterPro" id="IPR017441">
    <property type="entry name" value="Protein_kinase_ATP_BS"/>
</dbReference>
<evidence type="ECO:0000256" key="6">
    <source>
        <dbReference type="ARBA" id="ARBA00022840"/>
    </source>
</evidence>
<evidence type="ECO:0000256" key="8">
    <source>
        <dbReference type="ARBA" id="ARBA00048679"/>
    </source>
</evidence>
<dbReference type="Proteomes" id="UP000002384">
    <property type="component" value="Chromosome"/>
</dbReference>
<dbReference type="PROSITE" id="PS00107">
    <property type="entry name" value="PROTEIN_KINASE_ATP"/>
    <property type="match status" value="1"/>
</dbReference>
<evidence type="ECO:0000256" key="5">
    <source>
        <dbReference type="ARBA" id="ARBA00022777"/>
    </source>
</evidence>
<keyword evidence="14" id="KW-1185">Reference proteome</keyword>
<dbReference type="SUPFAM" id="SSF56112">
    <property type="entry name" value="Protein kinase-like (PK-like)"/>
    <property type="match status" value="1"/>
</dbReference>
<protein>
    <recommendedName>
        <fullName evidence="1">non-specific serine/threonine protein kinase</fullName>
        <ecNumber evidence="1">2.7.11.1</ecNumber>
    </recommendedName>
</protein>
<evidence type="ECO:0000256" key="3">
    <source>
        <dbReference type="ARBA" id="ARBA00022679"/>
    </source>
</evidence>
<keyword evidence="11" id="KW-0472">Membrane</keyword>
<feature type="transmembrane region" description="Helical" evidence="11">
    <location>
        <begin position="449"/>
        <end position="474"/>
    </location>
</feature>
<evidence type="ECO:0000256" key="4">
    <source>
        <dbReference type="ARBA" id="ARBA00022741"/>
    </source>
</evidence>
<dbReference type="EC" id="2.7.11.1" evidence="1"/>
<comment type="catalytic activity">
    <reaction evidence="7">
        <text>L-threonyl-[protein] + ATP = O-phospho-L-threonyl-[protein] + ADP + H(+)</text>
        <dbReference type="Rhea" id="RHEA:46608"/>
        <dbReference type="Rhea" id="RHEA-COMP:11060"/>
        <dbReference type="Rhea" id="RHEA-COMP:11605"/>
        <dbReference type="ChEBI" id="CHEBI:15378"/>
        <dbReference type="ChEBI" id="CHEBI:30013"/>
        <dbReference type="ChEBI" id="CHEBI:30616"/>
        <dbReference type="ChEBI" id="CHEBI:61977"/>
        <dbReference type="ChEBI" id="CHEBI:456216"/>
        <dbReference type="EC" id="2.7.11.1"/>
    </reaction>
</comment>
<evidence type="ECO:0000256" key="10">
    <source>
        <dbReference type="SAM" id="MobiDB-lite"/>
    </source>
</evidence>
<feature type="compositionally biased region" description="Low complexity" evidence="10">
    <location>
        <begin position="329"/>
        <end position="346"/>
    </location>
</feature>
<evidence type="ECO:0000256" key="7">
    <source>
        <dbReference type="ARBA" id="ARBA00047899"/>
    </source>
</evidence>
<feature type="transmembrane region" description="Helical" evidence="11">
    <location>
        <begin position="427"/>
        <end position="443"/>
    </location>
</feature>
<dbReference type="HOGENOM" id="CLU_000288_135_5_3"/>
<dbReference type="Gene3D" id="1.10.510.10">
    <property type="entry name" value="Transferase(Phosphotransferase) domain 1"/>
    <property type="match status" value="1"/>
</dbReference>
<evidence type="ECO:0000256" key="9">
    <source>
        <dbReference type="PROSITE-ProRule" id="PRU10141"/>
    </source>
</evidence>
<dbReference type="Gene3D" id="3.30.200.20">
    <property type="entry name" value="Phosphorylase Kinase, domain 1"/>
    <property type="match status" value="1"/>
</dbReference>
<feature type="region of interest" description="Disordered" evidence="10">
    <location>
        <begin position="327"/>
        <end position="346"/>
    </location>
</feature>
<dbReference type="eggNOG" id="COG0515">
    <property type="taxonomic scope" value="Bacteria"/>
</dbReference>
<evidence type="ECO:0000256" key="2">
    <source>
        <dbReference type="ARBA" id="ARBA00022527"/>
    </source>
</evidence>
<dbReference type="PANTHER" id="PTHR24363">
    <property type="entry name" value="SERINE/THREONINE PROTEIN KINASE"/>
    <property type="match status" value="1"/>
</dbReference>
<keyword evidence="11" id="KW-0812">Transmembrane</keyword>
<dbReference type="RefSeq" id="WP_012597759.1">
    <property type="nucleotide sequence ID" value="NC_011729.1"/>
</dbReference>
<sequence length="482" mass="53833">MEILCTRPGCLHLNSFPELDHRSTLSSSQQKYCTRCGMPLILGGHFMPVRLLGQGGFGAAFLARDRYTPSLRYCVVKQFRPLGQFNEQTLNKALDLFEREAMVLDTLGRRHDQIPELYAFFPLMISNSSAQAEEQFFYIVQEYIEGKNLEDELAEKGAFSEAEVRYILTEMLNLLQFVHENGSIHRDIKPSNIMRDKQGRLYLLDFGAVKQVTVNINNPNSPQPTPKGSTGIFSMGFAPPEQMSGKKVYPSTDLYALAISCLTLLTGKSPDELYDVDQDGLNWKRYLPDLSEQLTAIFERMLQDNPNDRFQSAQEILTQLKPPQVTTSIQPQPKIQPPIQTQTQPQIQPPIQTPIQTPIPTPIPIKPKRQFSLLEILGGAAFTGFEGSLLIFALTSVISSPGIIVGFMLIGGLVFMQSRRIIEGKDLPIIAGITGLLFLLPLFTQDFPIQTVLIVSATIAIIAIGITSLFRLIYQLLAQAIN</sequence>
<proteinExistence type="predicted"/>
<evidence type="ECO:0000256" key="1">
    <source>
        <dbReference type="ARBA" id="ARBA00012513"/>
    </source>
</evidence>
<reference evidence="14" key="1">
    <citation type="journal article" date="2011" name="MBio">
        <title>Novel metabolic attributes of the genus Cyanothece, comprising a group of unicellular nitrogen-fixing Cyanobacteria.</title>
        <authorList>
            <person name="Bandyopadhyay A."/>
            <person name="Elvitigala T."/>
            <person name="Welsh E."/>
            <person name="Stockel J."/>
            <person name="Liberton M."/>
            <person name="Min H."/>
            <person name="Sherman L.A."/>
            <person name="Pakrasi H.B."/>
        </authorList>
    </citation>
    <scope>NUCLEOTIDE SEQUENCE [LARGE SCALE GENOMIC DNA]</scope>
    <source>
        <strain evidence="14">PCC 7424</strain>
    </source>
</reference>
<keyword evidence="11" id="KW-1133">Transmembrane helix</keyword>
<dbReference type="GO" id="GO:0004674">
    <property type="term" value="F:protein serine/threonine kinase activity"/>
    <property type="evidence" value="ECO:0007669"/>
    <property type="project" value="UniProtKB-KW"/>
</dbReference>
<dbReference type="SMART" id="SM00220">
    <property type="entry name" value="S_TKc"/>
    <property type="match status" value="1"/>
</dbReference>
<feature type="transmembrane region" description="Helical" evidence="11">
    <location>
        <begin position="389"/>
        <end position="415"/>
    </location>
</feature>
<dbReference type="InterPro" id="IPR000719">
    <property type="entry name" value="Prot_kinase_dom"/>
</dbReference>
<dbReference type="STRING" id="65393.PCC7424_0341"/>
<dbReference type="Pfam" id="PF00069">
    <property type="entry name" value="Pkinase"/>
    <property type="match status" value="1"/>
</dbReference>
<comment type="catalytic activity">
    <reaction evidence="8">
        <text>L-seryl-[protein] + ATP = O-phospho-L-seryl-[protein] + ADP + H(+)</text>
        <dbReference type="Rhea" id="RHEA:17989"/>
        <dbReference type="Rhea" id="RHEA-COMP:9863"/>
        <dbReference type="Rhea" id="RHEA-COMP:11604"/>
        <dbReference type="ChEBI" id="CHEBI:15378"/>
        <dbReference type="ChEBI" id="CHEBI:29999"/>
        <dbReference type="ChEBI" id="CHEBI:30616"/>
        <dbReference type="ChEBI" id="CHEBI:83421"/>
        <dbReference type="ChEBI" id="CHEBI:456216"/>
        <dbReference type="EC" id="2.7.11.1"/>
    </reaction>
</comment>
<dbReference type="InterPro" id="IPR011009">
    <property type="entry name" value="Kinase-like_dom_sf"/>
</dbReference>
<keyword evidence="4 9" id="KW-0547">Nucleotide-binding</keyword>
<evidence type="ECO:0000256" key="11">
    <source>
        <dbReference type="SAM" id="Phobius"/>
    </source>
</evidence>
<keyword evidence="6 9" id="KW-0067">ATP-binding</keyword>
<dbReference type="NCBIfam" id="NF045510">
    <property type="entry name" value="4Cys_prefix_kin"/>
    <property type="match status" value="1"/>
</dbReference>
<evidence type="ECO:0000259" key="12">
    <source>
        <dbReference type="PROSITE" id="PS50011"/>
    </source>
</evidence>
<keyword evidence="2 13" id="KW-0723">Serine/threonine-protein kinase</keyword>
<evidence type="ECO:0000313" key="13">
    <source>
        <dbReference type="EMBL" id="ACK68809.1"/>
    </source>
</evidence>
<dbReference type="OrthoDB" id="428645at2"/>
<dbReference type="PROSITE" id="PS50011">
    <property type="entry name" value="PROTEIN_KINASE_DOM"/>
    <property type="match status" value="1"/>
</dbReference>